<protein>
    <submittedName>
        <fullName evidence="2">Uncharacterized protein</fullName>
    </submittedName>
</protein>
<feature type="region of interest" description="Disordered" evidence="1">
    <location>
        <begin position="65"/>
        <end position="90"/>
    </location>
</feature>
<dbReference type="EMBL" id="CAJC01000030">
    <property type="protein sequence ID" value="CCI51826.1"/>
    <property type="molecule type" value="Genomic_DNA"/>
</dbReference>
<sequence length="114" mass="11964">MGCPQEWQGKASLLDLTGFDARPRIARYTTHAPGSRPALCVSGVFEAPSAAPLALRTPCHQTASHASRTNHNAITGCDAPPWRTSPSNVPVRARATQRLHAATAHGVAGSGFRG</sequence>
<dbReference type="Proteomes" id="UP000035720">
    <property type="component" value="Unassembled WGS sequence"/>
</dbReference>
<organism evidence="2 3">
    <name type="scientific">Nostocoides jenkinsii Ben 74</name>
    <dbReference type="NCBI Taxonomy" id="1193518"/>
    <lineage>
        <taxon>Bacteria</taxon>
        <taxon>Bacillati</taxon>
        <taxon>Actinomycetota</taxon>
        <taxon>Actinomycetes</taxon>
        <taxon>Micrococcales</taxon>
        <taxon>Intrasporangiaceae</taxon>
        <taxon>Nostocoides</taxon>
    </lineage>
</organism>
<name>A0A077M3P7_9MICO</name>
<evidence type="ECO:0000313" key="3">
    <source>
        <dbReference type="Proteomes" id="UP000035720"/>
    </source>
</evidence>
<evidence type="ECO:0000313" key="2">
    <source>
        <dbReference type="EMBL" id="CCI51826.1"/>
    </source>
</evidence>
<keyword evidence="3" id="KW-1185">Reference proteome</keyword>
<reference evidence="2 3" key="1">
    <citation type="journal article" date="2013" name="ISME J.">
        <title>A metabolic model for members of the genus Tetrasphaera involved in enhanced biological phosphorus removal.</title>
        <authorList>
            <person name="Kristiansen R."/>
            <person name="Nguyen H.T.T."/>
            <person name="Saunders A.M."/>
            <person name="Nielsen J.L."/>
            <person name="Wimmer R."/>
            <person name="Le V.Q."/>
            <person name="McIlroy S.J."/>
            <person name="Petrovski S."/>
            <person name="Seviour R.J."/>
            <person name="Calteau A."/>
            <person name="Nielsen K.L."/>
            <person name="Nielsen P.H."/>
        </authorList>
    </citation>
    <scope>NUCLEOTIDE SEQUENCE [LARGE SCALE GENOMIC DNA]</scope>
    <source>
        <strain evidence="2 3">Ben 74</strain>
    </source>
</reference>
<evidence type="ECO:0000256" key="1">
    <source>
        <dbReference type="SAM" id="MobiDB-lite"/>
    </source>
</evidence>
<comment type="caution">
    <text evidence="2">The sequence shown here is derived from an EMBL/GenBank/DDBJ whole genome shotgun (WGS) entry which is preliminary data.</text>
</comment>
<proteinExistence type="predicted"/>
<accession>A0A077M3P7</accession>
<gene>
    <name evidence="2" type="ORF">BN13_1250017</name>
</gene>
<dbReference type="AlphaFoldDB" id="A0A077M3P7"/>